<dbReference type="GO" id="GO:0051301">
    <property type="term" value="P:cell division"/>
    <property type="evidence" value="ECO:0007669"/>
    <property type="project" value="UniProtKB-KW"/>
</dbReference>
<dbReference type="Pfam" id="PF05698">
    <property type="entry name" value="Trigger_C"/>
    <property type="match status" value="1"/>
</dbReference>
<evidence type="ECO:0000256" key="1">
    <source>
        <dbReference type="ARBA" id="ARBA00023110"/>
    </source>
</evidence>
<dbReference type="EC" id="5.2.1.8" evidence="5"/>
<name>A0A6J4SVF5_9ACTN</name>
<dbReference type="EMBL" id="CADCVS010000290">
    <property type="protein sequence ID" value="CAA9506309.1"/>
    <property type="molecule type" value="Genomic_DNA"/>
</dbReference>
<evidence type="ECO:0000256" key="3">
    <source>
        <dbReference type="SAM" id="MobiDB-lite"/>
    </source>
</evidence>
<dbReference type="SUPFAM" id="SSF109998">
    <property type="entry name" value="Triger factor/SurA peptide-binding domain-like"/>
    <property type="match status" value="1"/>
</dbReference>
<dbReference type="AlphaFoldDB" id="A0A6J4SVF5"/>
<dbReference type="GO" id="GO:0006457">
    <property type="term" value="P:protein folding"/>
    <property type="evidence" value="ECO:0007669"/>
    <property type="project" value="InterPro"/>
</dbReference>
<evidence type="ECO:0000313" key="5">
    <source>
        <dbReference type="EMBL" id="CAA9506309.1"/>
    </source>
</evidence>
<reference evidence="5" key="1">
    <citation type="submission" date="2020-02" db="EMBL/GenBank/DDBJ databases">
        <authorList>
            <person name="Meier V. D."/>
        </authorList>
    </citation>
    <scope>NUCLEOTIDE SEQUENCE</scope>
    <source>
        <strain evidence="5">AVDCRST_MAG30</strain>
    </source>
</reference>
<feature type="region of interest" description="Disordered" evidence="3">
    <location>
        <begin position="209"/>
        <end position="232"/>
    </location>
</feature>
<evidence type="ECO:0000256" key="2">
    <source>
        <dbReference type="ARBA" id="ARBA00023235"/>
    </source>
</evidence>
<dbReference type="Gene3D" id="1.10.3120.10">
    <property type="entry name" value="Trigger factor, C-terminal domain"/>
    <property type="match status" value="1"/>
</dbReference>
<dbReference type="InterPro" id="IPR027304">
    <property type="entry name" value="Trigger_fact/SurA_dom_sf"/>
</dbReference>
<accession>A0A6J4SVF5</accession>
<evidence type="ECO:0000259" key="4">
    <source>
        <dbReference type="Pfam" id="PF05698"/>
    </source>
</evidence>
<sequence length="232" mass="25089">PAGKAAEFAVTVKEVKEKRLPELDDDFAADQGFDTMDELRADLRERAAEGETASIDAQFRETVLDAVVAGATVDIPPALVEARAREMWDQMAHSLSHQGIPKETYLQISQKTEEEIVEDSKADAETALKRDAVLAAVVEAEGLAVSDDELLEVVAPSAERERTSPKKLLERLRSSGRIEDLKTDVVTRKAVDLLADSATAITVEQAEARGKLWTPAKAEGQGGGQPLWTPGS</sequence>
<keyword evidence="5" id="KW-0131">Cell cycle</keyword>
<keyword evidence="1" id="KW-0697">Rotamase</keyword>
<protein>
    <submittedName>
        <fullName evidence="5">Cell division trigger factor</fullName>
        <ecNumber evidence="5">5.2.1.8</ecNumber>
    </submittedName>
</protein>
<proteinExistence type="predicted"/>
<keyword evidence="5" id="KW-0132">Cell division</keyword>
<keyword evidence="2 5" id="KW-0413">Isomerase</keyword>
<dbReference type="InterPro" id="IPR037041">
    <property type="entry name" value="Trigger_fac_C_sf"/>
</dbReference>
<organism evidence="5">
    <name type="scientific">uncultured Solirubrobacteraceae bacterium</name>
    <dbReference type="NCBI Taxonomy" id="1162706"/>
    <lineage>
        <taxon>Bacteria</taxon>
        <taxon>Bacillati</taxon>
        <taxon>Actinomycetota</taxon>
        <taxon>Thermoleophilia</taxon>
        <taxon>Solirubrobacterales</taxon>
        <taxon>Solirubrobacteraceae</taxon>
        <taxon>environmental samples</taxon>
    </lineage>
</organism>
<dbReference type="InterPro" id="IPR008880">
    <property type="entry name" value="Trigger_fac_C"/>
</dbReference>
<feature type="non-terminal residue" evidence="5">
    <location>
        <position position="1"/>
    </location>
</feature>
<dbReference type="GO" id="GO:0015031">
    <property type="term" value="P:protein transport"/>
    <property type="evidence" value="ECO:0007669"/>
    <property type="project" value="InterPro"/>
</dbReference>
<gene>
    <name evidence="5" type="ORF">AVDCRST_MAG30-2218</name>
</gene>
<dbReference type="GO" id="GO:0003755">
    <property type="term" value="F:peptidyl-prolyl cis-trans isomerase activity"/>
    <property type="evidence" value="ECO:0007669"/>
    <property type="project" value="UniProtKB-KW"/>
</dbReference>
<feature type="domain" description="Trigger factor C-terminal" evidence="4">
    <location>
        <begin position="35"/>
        <end position="195"/>
    </location>
</feature>